<proteinExistence type="predicted"/>
<comment type="caution">
    <text evidence="2">The sequence shown here is derived from an EMBL/GenBank/DDBJ whole genome shotgun (WGS) entry which is preliminary data.</text>
</comment>
<dbReference type="SUPFAM" id="SSF53448">
    <property type="entry name" value="Nucleotide-diphospho-sugar transferases"/>
    <property type="match status" value="1"/>
</dbReference>
<evidence type="ECO:0000259" key="1">
    <source>
        <dbReference type="Pfam" id="PF00535"/>
    </source>
</evidence>
<name>A0A0R1FCE6_9LACO</name>
<sequence>MKKVAVIMSTYNGSKYLDEQIHSILGQKNVEVELYIFDDISKDNTVEIIRKWMNSNRSIHLEINAKNIGAKKSFLNGLQRVSDADYYAFADQDDVWNEDKLLSGVEKLEQQINKEYKLYFSVARIVNENLEVQGMDSFDHRVLSFGEILTRNNGIGCTFVFNDKLKKQLDKLVVNKLGAYPLHDQLIYAVCASLNGYIYFDSTSHILYRQHSQNEVGGRKRSFLRKLLESGMFDKNKIRLDFIHDLDSYYGEDMSLENRLLIQHLIDYKLSLKNKISAMVELNHQMKSVISKIEMTLLLILNRF</sequence>
<dbReference type="PANTHER" id="PTHR22916:SF3">
    <property type="entry name" value="UDP-GLCNAC:BETAGAL BETA-1,3-N-ACETYLGLUCOSAMINYLTRANSFERASE-LIKE PROTEIN 1"/>
    <property type="match status" value="1"/>
</dbReference>
<dbReference type="RefSeq" id="WP_010010414.1">
    <property type="nucleotide sequence ID" value="NZ_AZCN01000001.1"/>
</dbReference>
<feature type="domain" description="Glycosyltransferase 2-like" evidence="1">
    <location>
        <begin position="6"/>
        <end position="110"/>
    </location>
</feature>
<dbReference type="PANTHER" id="PTHR22916">
    <property type="entry name" value="GLYCOSYLTRANSFERASE"/>
    <property type="match status" value="1"/>
</dbReference>
<accession>A0A0R1FCE6</accession>
<dbReference type="AlphaFoldDB" id="A0A0R1FCE6"/>
<dbReference type="GeneID" id="65918386"/>
<evidence type="ECO:0000313" key="3">
    <source>
        <dbReference type="Proteomes" id="UP000051181"/>
    </source>
</evidence>
<dbReference type="PATRIC" id="fig|913848.6.peg.70"/>
<dbReference type="InterPro" id="IPR029044">
    <property type="entry name" value="Nucleotide-diphossugar_trans"/>
</dbReference>
<evidence type="ECO:0000313" key="2">
    <source>
        <dbReference type="EMBL" id="KRK19327.1"/>
    </source>
</evidence>
<dbReference type="InterPro" id="IPR001173">
    <property type="entry name" value="Glyco_trans_2-like"/>
</dbReference>
<dbReference type="Proteomes" id="UP000051181">
    <property type="component" value="Unassembled WGS sequence"/>
</dbReference>
<dbReference type="Pfam" id="PF00535">
    <property type="entry name" value="Glycos_transf_2"/>
    <property type="match status" value="1"/>
</dbReference>
<gene>
    <name evidence="2" type="ORF">FD22_GL000072</name>
</gene>
<dbReference type="EMBL" id="AZCN01000001">
    <property type="protein sequence ID" value="KRK19327.1"/>
    <property type="molecule type" value="Genomic_DNA"/>
</dbReference>
<keyword evidence="2" id="KW-0808">Transferase</keyword>
<reference evidence="2 3" key="1">
    <citation type="journal article" date="2015" name="Genome Announc.">
        <title>Expanding the biotechnology potential of lactobacilli through comparative genomics of 213 strains and associated genera.</title>
        <authorList>
            <person name="Sun Z."/>
            <person name="Harris H.M."/>
            <person name="McCann A."/>
            <person name="Guo C."/>
            <person name="Argimon S."/>
            <person name="Zhang W."/>
            <person name="Yang X."/>
            <person name="Jeffery I.B."/>
            <person name="Cooney J.C."/>
            <person name="Kagawa T.F."/>
            <person name="Liu W."/>
            <person name="Song Y."/>
            <person name="Salvetti E."/>
            <person name="Wrobel A."/>
            <person name="Rasinkangas P."/>
            <person name="Parkhill J."/>
            <person name="Rea M.C."/>
            <person name="O'Sullivan O."/>
            <person name="Ritari J."/>
            <person name="Douillard F.P."/>
            <person name="Paul Ross R."/>
            <person name="Yang R."/>
            <person name="Briner A.E."/>
            <person name="Felis G.E."/>
            <person name="de Vos W.M."/>
            <person name="Barrangou R."/>
            <person name="Klaenhammer T.R."/>
            <person name="Caufield P.W."/>
            <person name="Cui Y."/>
            <person name="Zhang H."/>
            <person name="O'Toole P.W."/>
        </authorList>
    </citation>
    <scope>NUCLEOTIDE SEQUENCE [LARGE SCALE GENOMIC DNA]</scope>
    <source>
        <strain evidence="2 3">DSM 20001</strain>
    </source>
</reference>
<protein>
    <submittedName>
        <fullName evidence="2">Glycosyltransferase</fullName>
    </submittedName>
</protein>
<dbReference type="Gene3D" id="3.90.550.10">
    <property type="entry name" value="Spore Coat Polysaccharide Biosynthesis Protein SpsA, Chain A"/>
    <property type="match status" value="1"/>
</dbReference>
<organism evidence="2 3">
    <name type="scientific">Loigolactobacillus coryniformis subsp. coryniformis KCTC 3167 = DSM 20001</name>
    <dbReference type="NCBI Taxonomy" id="913848"/>
    <lineage>
        <taxon>Bacteria</taxon>
        <taxon>Bacillati</taxon>
        <taxon>Bacillota</taxon>
        <taxon>Bacilli</taxon>
        <taxon>Lactobacillales</taxon>
        <taxon>Lactobacillaceae</taxon>
        <taxon>Loigolactobacillus</taxon>
    </lineage>
</organism>
<dbReference type="GO" id="GO:0016758">
    <property type="term" value="F:hexosyltransferase activity"/>
    <property type="evidence" value="ECO:0007669"/>
    <property type="project" value="UniProtKB-ARBA"/>
</dbReference>